<sequence>MRISQVGNDSAEETYIAKMRFLCLHGAGTSAESLNRQGGITQALEDEGHEFVYVDGRVESAPEPDLQGAGIPPFFTHYRRDQAPGEELGLAMDHVKDIIAKRGPFDAVMGFSQGSALAASLLVNHGRTNDQPLFKLAVFICGAAPYDPANGLEFVTATEEKYPITIPTTHIVGKQDPVYPLSMKLYAVCDPSQAEFYDHGSRHLIPFDLKNTEAMIATIKKTIARASQ</sequence>
<dbReference type="GO" id="GO:0016787">
    <property type="term" value="F:hydrolase activity"/>
    <property type="evidence" value="ECO:0007669"/>
    <property type="project" value="UniProtKB-KW"/>
</dbReference>
<dbReference type="RefSeq" id="XP_001209861.1">
    <property type="nucleotide sequence ID" value="XM_001209861.1"/>
</dbReference>
<dbReference type="HOGENOM" id="CLU_051938_4_2_1"/>
<dbReference type="Pfam" id="PF03959">
    <property type="entry name" value="FSH1"/>
    <property type="match status" value="1"/>
</dbReference>
<dbReference type="GO" id="GO:0005634">
    <property type="term" value="C:nucleus"/>
    <property type="evidence" value="ECO:0007669"/>
    <property type="project" value="TreeGrafter"/>
</dbReference>
<protein>
    <recommendedName>
        <fullName evidence="2">Serine hydrolase domain-containing protein</fullName>
    </recommendedName>
</protein>
<dbReference type="OMA" id="QIHKWPQ"/>
<organism evidence="3 4">
    <name type="scientific">Aspergillus terreus (strain NIH 2624 / FGSC A1156)</name>
    <dbReference type="NCBI Taxonomy" id="341663"/>
    <lineage>
        <taxon>Eukaryota</taxon>
        <taxon>Fungi</taxon>
        <taxon>Dikarya</taxon>
        <taxon>Ascomycota</taxon>
        <taxon>Pezizomycotina</taxon>
        <taxon>Eurotiomycetes</taxon>
        <taxon>Eurotiomycetidae</taxon>
        <taxon>Eurotiales</taxon>
        <taxon>Aspergillaceae</taxon>
        <taxon>Aspergillus</taxon>
        <taxon>Aspergillus subgen. Circumdati</taxon>
    </lineage>
</organism>
<evidence type="ECO:0000313" key="3">
    <source>
        <dbReference type="EMBL" id="EAU32559.1"/>
    </source>
</evidence>
<gene>
    <name evidence="3" type="ORF">ATEG_07175</name>
</gene>
<dbReference type="Proteomes" id="UP000007963">
    <property type="component" value="Unassembled WGS sequence"/>
</dbReference>
<dbReference type="PANTHER" id="PTHR48070:SF7">
    <property type="entry name" value="SERINE HYDROLASE FSH DOMAIN-CONTAINING PROTEIN-RELATED"/>
    <property type="match status" value="1"/>
</dbReference>
<reference evidence="4" key="1">
    <citation type="submission" date="2005-09" db="EMBL/GenBank/DDBJ databases">
        <title>Annotation of the Aspergillus terreus NIH2624 genome.</title>
        <authorList>
            <person name="Birren B.W."/>
            <person name="Lander E.S."/>
            <person name="Galagan J.E."/>
            <person name="Nusbaum C."/>
            <person name="Devon K."/>
            <person name="Henn M."/>
            <person name="Ma L.-J."/>
            <person name="Jaffe D.B."/>
            <person name="Butler J."/>
            <person name="Alvarez P."/>
            <person name="Gnerre S."/>
            <person name="Grabherr M."/>
            <person name="Kleber M."/>
            <person name="Mauceli E.W."/>
            <person name="Brockman W."/>
            <person name="Rounsley S."/>
            <person name="Young S.K."/>
            <person name="LaButti K."/>
            <person name="Pushparaj V."/>
            <person name="DeCaprio D."/>
            <person name="Crawford M."/>
            <person name="Koehrsen M."/>
            <person name="Engels R."/>
            <person name="Montgomery P."/>
            <person name="Pearson M."/>
            <person name="Howarth C."/>
            <person name="Larson L."/>
            <person name="Luoma S."/>
            <person name="White J."/>
            <person name="Alvarado L."/>
            <person name="Kodira C.D."/>
            <person name="Zeng Q."/>
            <person name="Oleary S."/>
            <person name="Yandava C."/>
            <person name="Denning D.W."/>
            <person name="Nierman W.C."/>
            <person name="Milne T."/>
            <person name="Madden K."/>
        </authorList>
    </citation>
    <scope>NUCLEOTIDE SEQUENCE [LARGE SCALE GENOMIC DNA]</scope>
    <source>
        <strain evidence="4">NIH 2624 / FGSC A1156</strain>
    </source>
</reference>
<evidence type="ECO:0000313" key="4">
    <source>
        <dbReference type="Proteomes" id="UP000007963"/>
    </source>
</evidence>
<dbReference type="InterPro" id="IPR005645">
    <property type="entry name" value="FSH-like_dom"/>
</dbReference>
<dbReference type="eggNOG" id="KOG2551">
    <property type="taxonomic scope" value="Eukaryota"/>
</dbReference>
<dbReference type="SUPFAM" id="SSF53474">
    <property type="entry name" value="alpha/beta-Hydrolases"/>
    <property type="match status" value="1"/>
</dbReference>
<dbReference type="InterPro" id="IPR050593">
    <property type="entry name" value="LovG"/>
</dbReference>
<name>Q0CGL7_ASPTN</name>
<proteinExistence type="predicted"/>
<evidence type="ECO:0000259" key="2">
    <source>
        <dbReference type="Pfam" id="PF03959"/>
    </source>
</evidence>
<dbReference type="VEuPathDB" id="FungiDB:ATEG_07175"/>
<dbReference type="InterPro" id="IPR029058">
    <property type="entry name" value="AB_hydrolase_fold"/>
</dbReference>
<dbReference type="GO" id="GO:0005737">
    <property type="term" value="C:cytoplasm"/>
    <property type="evidence" value="ECO:0007669"/>
    <property type="project" value="TreeGrafter"/>
</dbReference>
<dbReference type="EMBL" id="CH476603">
    <property type="protein sequence ID" value="EAU32559.1"/>
    <property type="molecule type" value="Genomic_DNA"/>
</dbReference>
<evidence type="ECO:0000256" key="1">
    <source>
        <dbReference type="ARBA" id="ARBA00022801"/>
    </source>
</evidence>
<dbReference type="PANTHER" id="PTHR48070">
    <property type="entry name" value="ESTERASE OVCA2"/>
    <property type="match status" value="1"/>
</dbReference>
<dbReference type="OrthoDB" id="2094269at2759"/>
<dbReference type="AlphaFoldDB" id="Q0CGL7"/>
<keyword evidence="1" id="KW-0378">Hydrolase</keyword>
<dbReference type="Gene3D" id="3.40.50.1820">
    <property type="entry name" value="alpha/beta hydrolase"/>
    <property type="match status" value="1"/>
</dbReference>
<dbReference type="GO" id="GO:0019748">
    <property type="term" value="P:secondary metabolic process"/>
    <property type="evidence" value="ECO:0007669"/>
    <property type="project" value="TreeGrafter"/>
</dbReference>
<accession>Q0CGL7</accession>
<feature type="domain" description="Serine hydrolase" evidence="2">
    <location>
        <begin position="17"/>
        <end position="214"/>
    </location>
</feature>
<dbReference type="GeneID" id="4319071"/>